<accession>A0AA45WZ86</accession>
<keyword evidence="2" id="KW-0902">Two-component regulatory system</keyword>
<dbReference type="InterPro" id="IPR031621">
    <property type="entry name" value="HisKA_7TM"/>
</dbReference>
<keyword evidence="6" id="KW-1185">Reference proteome</keyword>
<gene>
    <name evidence="5" type="ORF">SAMN06296020_1222</name>
</gene>
<keyword evidence="3" id="KW-0812">Transmembrane</keyword>
<dbReference type="GO" id="GO:0016020">
    <property type="term" value="C:membrane"/>
    <property type="evidence" value="ECO:0007669"/>
    <property type="project" value="InterPro"/>
</dbReference>
<evidence type="ECO:0000259" key="4">
    <source>
        <dbReference type="PROSITE" id="PS50109"/>
    </source>
</evidence>
<dbReference type="EMBL" id="FXUF01000022">
    <property type="protein sequence ID" value="SMP71043.1"/>
    <property type="molecule type" value="Genomic_DNA"/>
</dbReference>
<organism evidence="5 6">
    <name type="scientific">Anoxynatronum buryatiense</name>
    <dbReference type="NCBI Taxonomy" id="489973"/>
    <lineage>
        <taxon>Bacteria</taxon>
        <taxon>Bacillati</taxon>
        <taxon>Bacillota</taxon>
        <taxon>Clostridia</taxon>
        <taxon>Eubacteriales</taxon>
        <taxon>Clostridiaceae</taxon>
        <taxon>Anoxynatronum</taxon>
    </lineage>
</organism>
<dbReference type="GO" id="GO:0000155">
    <property type="term" value="F:phosphorelay sensor kinase activity"/>
    <property type="evidence" value="ECO:0007669"/>
    <property type="project" value="InterPro"/>
</dbReference>
<feature type="transmembrane region" description="Helical" evidence="3">
    <location>
        <begin position="206"/>
        <end position="225"/>
    </location>
</feature>
<keyword evidence="3" id="KW-0472">Membrane</keyword>
<dbReference type="SUPFAM" id="SSF55874">
    <property type="entry name" value="ATPase domain of HSP90 chaperone/DNA topoisomerase II/histidine kinase"/>
    <property type="match status" value="1"/>
</dbReference>
<dbReference type="InterPro" id="IPR050640">
    <property type="entry name" value="Bact_2-comp_sensor_kinase"/>
</dbReference>
<feature type="transmembrane region" description="Helical" evidence="3">
    <location>
        <begin position="176"/>
        <end position="194"/>
    </location>
</feature>
<feature type="transmembrane region" description="Helical" evidence="3">
    <location>
        <begin position="63"/>
        <end position="82"/>
    </location>
</feature>
<evidence type="ECO:0000256" key="2">
    <source>
        <dbReference type="ARBA" id="ARBA00023012"/>
    </source>
</evidence>
<evidence type="ECO:0000256" key="1">
    <source>
        <dbReference type="ARBA" id="ARBA00022777"/>
    </source>
</evidence>
<evidence type="ECO:0000313" key="5">
    <source>
        <dbReference type="EMBL" id="SMP71043.1"/>
    </source>
</evidence>
<feature type="transmembrane region" description="Helical" evidence="3">
    <location>
        <begin position="32"/>
        <end position="51"/>
    </location>
</feature>
<proteinExistence type="predicted"/>
<dbReference type="RefSeq" id="WP_283410793.1">
    <property type="nucleotide sequence ID" value="NZ_FXUF01000022.1"/>
</dbReference>
<keyword evidence="1 5" id="KW-0418">Kinase</keyword>
<dbReference type="PANTHER" id="PTHR34220">
    <property type="entry name" value="SENSOR HISTIDINE KINASE YPDA"/>
    <property type="match status" value="1"/>
</dbReference>
<feature type="transmembrane region" description="Helical" evidence="3">
    <location>
        <begin position="6"/>
        <end position="25"/>
    </location>
</feature>
<dbReference type="InterPro" id="IPR036890">
    <property type="entry name" value="HATPase_C_sf"/>
</dbReference>
<keyword evidence="3" id="KW-1133">Transmembrane helix</keyword>
<feature type="domain" description="Histidine kinase" evidence="4">
    <location>
        <begin position="455"/>
        <end position="554"/>
    </location>
</feature>
<name>A0AA45WZ86_9CLOT</name>
<sequence>MVKPIITSVLILMILCALLLINYAYKRRKMPAAKYFIMLLISAIFYGGAYIGEMNAPDLTSALVWFNLQHIPIPVQHYLWLLMSMEYARASKKHLQIAKYAGLYHPLLYIAIFFTNSYHGLYISAYRFESNGYFSVIITEKGPLFFLMVASGTLLGMIAMFYYLRGLLRATGMHRYGYLVMITSSILPWLTVYLNATNTSYLGIDYFPVVSIFSGMLYIFGIFYLRVFNTIPIATEIVFKQAKEGVILIDSTDYIVDANEAFLKIYPDLNVPAKGNFTSFLEKHPELNGISDENPVPQFTLRQNGQARYYSAVITKIVEEELEIGQILTVNDITLFVDNQKVLEDIASTAIDKAEINEISFLQAQINPHFLNNTLSVIGAMIKRDPEGARELIGNLGEYLANRCYFDSTSSMVLIEEELEAVRTYVAIEKTRFGERLNFQIIHTSTPALNIPRLILQPLVENAICHGILKKGAGGNIWLMIDHDEEKINFKVKDDGVGMPPEKLLRLTAEEKHNEGIGIPNIHKRLIKNYGAGLEIESRLGEGTIVAFSIPISGARA</sequence>
<dbReference type="InterPro" id="IPR010559">
    <property type="entry name" value="Sig_transdc_His_kin_internal"/>
</dbReference>
<dbReference type="Gene3D" id="3.30.565.10">
    <property type="entry name" value="Histidine kinase-like ATPase, C-terminal domain"/>
    <property type="match status" value="1"/>
</dbReference>
<dbReference type="AlphaFoldDB" id="A0AA45WZ86"/>
<evidence type="ECO:0000313" key="6">
    <source>
        <dbReference type="Proteomes" id="UP001158066"/>
    </source>
</evidence>
<dbReference type="Pfam" id="PF06580">
    <property type="entry name" value="His_kinase"/>
    <property type="match status" value="1"/>
</dbReference>
<reference evidence="5" key="1">
    <citation type="submission" date="2017-05" db="EMBL/GenBank/DDBJ databases">
        <authorList>
            <person name="Varghese N."/>
            <person name="Submissions S."/>
        </authorList>
    </citation>
    <scope>NUCLEOTIDE SEQUENCE</scope>
    <source>
        <strain evidence="5">Su22</strain>
    </source>
</reference>
<feature type="transmembrane region" description="Helical" evidence="3">
    <location>
        <begin position="103"/>
        <end position="124"/>
    </location>
</feature>
<dbReference type="PANTHER" id="PTHR34220:SF7">
    <property type="entry name" value="SENSOR HISTIDINE KINASE YPDA"/>
    <property type="match status" value="1"/>
</dbReference>
<keyword evidence="1 5" id="KW-0808">Transferase</keyword>
<protein>
    <submittedName>
        <fullName evidence="5">Two-component system, LytT family, sensor kinase</fullName>
    </submittedName>
</protein>
<evidence type="ECO:0000256" key="3">
    <source>
        <dbReference type="SAM" id="Phobius"/>
    </source>
</evidence>
<dbReference type="Pfam" id="PF02518">
    <property type="entry name" value="HATPase_c"/>
    <property type="match status" value="1"/>
</dbReference>
<feature type="transmembrane region" description="Helical" evidence="3">
    <location>
        <begin position="144"/>
        <end position="164"/>
    </location>
</feature>
<dbReference type="Proteomes" id="UP001158066">
    <property type="component" value="Unassembled WGS sequence"/>
</dbReference>
<dbReference type="Pfam" id="PF16927">
    <property type="entry name" value="HisKA_7TM"/>
    <property type="match status" value="1"/>
</dbReference>
<comment type="caution">
    <text evidence="5">The sequence shown here is derived from an EMBL/GenBank/DDBJ whole genome shotgun (WGS) entry which is preliminary data.</text>
</comment>
<dbReference type="PROSITE" id="PS50109">
    <property type="entry name" value="HIS_KIN"/>
    <property type="match status" value="1"/>
</dbReference>
<dbReference type="InterPro" id="IPR003594">
    <property type="entry name" value="HATPase_dom"/>
</dbReference>
<dbReference type="InterPro" id="IPR005467">
    <property type="entry name" value="His_kinase_dom"/>
</dbReference>